<gene>
    <name evidence="3" type="ORF">Lsan_1109</name>
</gene>
<name>A0A0W0Z3H9_9GAMM</name>
<dbReference type="PANTHER" id="PTHR43179">
    <property type="entry name" value="RHAMNOSYLTRANSFERASE WBBL"/>
    <property type="match status" value="1"/>
</dbReference>
<evidence type="ECO:0000313" key="4">
    <source>
        <dbReference type="Proteomes" id="UP000054703"/>
    </source>
</evidence>
<keyword evidence="4" id="KW-1185">Reference proteome</keyword>
<accession>A0A0W0Z3H9</accession>
<dbReference type="Gene3D" id="3.40.50.2000">
    <property type="entry name" value="Glycogen Phosphorylase B"/>
    <property type="match status" value="1"/>
</dbReference>
<feature type="transmembrane region" description="Helical" evidence="1">
    <location>
        <begin position="13"/>
        <end position="35"/>
    </location>
</feature>
<dbReference type="GO" id="GO:0016740">
    <property type="term" value="F:transferase activity"/>
    <property type="evidence" value="ECO:0007669"/>
    <property type="project" value="UniProtKB-KW"/>
</dbReference>
<evidence type="ECO:0000259" key="2">
    <source>
        <dbReference type="Pfam" id="PF00535"/>
    </source>
</evidence>
<keyword evidence="1" id="KW-1133">Transmembrane helix</keyword>
<dbReference type="InterPro" id="IPR001173">
    <property type="entry name" value="Glyco_trans_2-like"/>
</dbReference>
<organism evidence="3 4">
    <name type="scientific">Legionella santicrucis</name>
    <dbReference type="NCBI Taxonomy" id="45074"/>
    <lineage>
        <taxon>Bacteria</taxon>
        <taxon>Pseudomonadati</taxon>
        <taxon>Pseudomonadota</taxon>
        <taxon>Gammaproteobacteria</taxon>
        <taxon>Legionellales</taxon>
        <taxon>Legionellaceae</taxon>
        <taxon>Legionella</taxon>
    </lineage>
</organism>
<dbReference type="EMBL" id="LNYU01000024">
    <property type="protein sequence ID" value="KTD63676.1"/>
    <property type="molecule type" value="Genomic_DNA"/>
</dbReference>
<sequence>MPNFYVKIKESSFTWRFINFFLDYIAYFCDGLIFLKKKIGALLRKECSPISHGHSLKAFIRYCQRQPAQPILFPNAHKDIAVSIIIPVYNQWTLTCACLNSILKTCNGKVNYEVILADDCSTDETMNAAALYPGLIVIKTEKNSGFLQNCNHAAQQARGRYLLLLNNDTIVLPNWLESLYQTMDAEERIAIVGSKILCPTGKIQEAGSIIFQNGATQNIGYGRRRDVSFLNIKRDADYISGCSILIRKSFWDFVGGFDPRYKNAYYEDTDLAMSAHAQGMRVVYEPSSEVVHFLHKTYGRTYQNLLEKNKKLFIEKWHHALKNYSKFGSSWHVAMMRAEQTPSVAAHHRRTTNRLNILYYSPIPTYPANHGNRARICTLIKKFERMGHKIHFVMLENAEYSKADLQAMKNQFTTLDVIPCNKAMVSFGVVPYDGWYQEGIGEHIYFLCKRYDIDLVLCSYIYQSKLLEFVPDYILKVIDTHDKMGNRSEMLRLNNLPLGHFSCTPEEEGTYLRRADLVIGITEEETRYFETVSGQKNAVAISHITAPKFLNNKFSSLDNIGIVASNNQFNLAVVQKLLESIGRYLQKEEDCPFVIHVAGEVNKAVAKRIFDSKMNVFKKSWVNMHGYVPNITEFYSQMDLIVSPMLCGTGINIKTVEAMAHGMPLLTTAHGSRGMDLNDQMHNHKDINSLVNSLFFISKSPADELQRLADLSREKYMQFYEKNEDNCKLLFEHPRLKIIT</sequence>
<keyword evidence="3" id="KW-0808">Transferase</keyword>
<dbReference type="PANTHER" id="PTHR43179:SF7">
    <property type="entry name" value="RHAMNOSYLTRANSFERASE WBBL"/>
    <property type="match status" value="1"/>
</dbReference>
<dbReference type="Gene3D" id="3.90.550.10">
    <property type="entry name" value="Spore Coat Polysaccharide Biosynthesis Protein SpsA, Chain A"/>
    <property type="match status" value="1"/>
</dbReference>
<feature type="domain" description="Glycosyltransferase 2-like" evidence="2">
    <location>
        <begin position="83"/>
        <end position="252"/>
    </location>
</feature>
<dbReference type="InterPro" id="IPR029044">
    <property type="entry name" value="Nucleotide-diphossugar_trans"/>
</dbReference>
<dbReference type="SUPFAM" id="SSF53756">
    <property type="entry name" value="UDP-Glycosyltransferase/glycogen phosphorylase"/>
    <property type="match status" value="1"/>
</dbReference>
<dbReference type="Pfam" id="PF13692">
    <property type="entry name" value="Glyco_trans_1_4"/>
    <property type="match status" value="1"/>
</dbReference>
<dbReference type="STRING" id="45074.Lsan_1109"/>
<dbReference type="Proteomes" id="UP000054703">
    <property type="component" value="Unassembled WGS sequence"/>
</dbReference>
<dbReference type="PATRIC" id="fig|45074.5.peg.1182"/>
<evidence type="ECO:0000313" key="3">
    <source>
        <dbReference type="EMBL" id="KTD63676.1"/>
    </source>
</evidence>
<proteinExistence type="predicted"/>
<comment type="caution">
    <text evidence="3">The sequence shown here is derived from an EMBL/GenBank/DDBJ whole genome shotgun (WGS) entry which is preliminary data.</text>
</comment>
<dbReference type="Pfam" id="PF00535">
    <property type="entry name" value="Glycos_transf_2"/>
    <property type="match status" value="1"/>
</dbReference>
<dbReference type="CDD" id="cd04186">
    <property type="entry name" value="GT_2_like_c"/>
    <property type="match status" value="1"/>
</dbReference>
<keyword evidence="1" id="KW-0472">Membrane</keyword>
<reference evidence="3 4" key="1">
    <citation type="submission" date="2015-11" db="EMBL/GenBank/DDBJ databases">
        <title>Genomic analysis of 38 Legionella species identifies large and diverse effector repertoires.</title>
        <authorList>
            <person name="Burstein D."/>
            <person name="Amaro F."/>
            <person name="Zusman T."/>
            <person name="Lifshitz Z."/>
            <person name="Cohen O."/>
            <person name="Gilbert J.A."/>
            <person name="Pupko T."/>
            <person name="Shuman H.A."/>
            <person name="Segal G."/>
        </authorList>
    </citation>
    <scope>NUCLEOTIDE SEQUENCE [LARGE SCALE GENOMIC DNA]</scope>
    <source>
        <strain evidence="3 4">SC-63-C7</strain>
    </source>
</reference>
<protein>
    <submittedName>
        <fullName evidence="3">Putative glycosyl transferase</fullName>
    </submittedName>
</protein>
<dbReference type="AlphaFoldDB" id="A0A0W0Z3H9"/>
<dbReference type="SUPFAM" id="SSF53448">
    <property type="entry name" value="Nucleotide-diphospho-sugar transferases"/>
    <property type="match status" value="1"/>
</dbReference>
<evidence type="ECO:0000256" key="1">
    <source>
        <dbReference type="SAM" id="Phobius"/>
    </source>
</evidence>
<keyword evidence="1" id="KW-0812">Transmembrane</keyword>
<dbReference type="OrthoDB" id="9807209at2"/>